<dbReference type="FunFam" id="3.30.70.1230:FF:000041">
    <property type="entry name" value="Adenylate cyclase 1"/>
    <property type="match status" value="1"/>
</dbReference>
<gene>
    <name evidence="2" type="primary">cyaA</name>
    <name evidence="2" type="ORF">RHSP_38886</name>
</gene>
<dbReference type="EMBL" id="AQHN01000054">
    <property type="protein sequence ID" value="ENN88104.1"/>
    <property type="molecule type" value="Genomic_DNA"/>
</dbReference>
<keyword evidence="3" id="KW-1185">Reference proteome</keyword>
<dbReference type="InterPro" id="IPR029787">
    <property type="entry name" value="Nucleotide_cyclase"/>
</dbReference>
<sequence length="488" mass="54387">MLSTLCPSNKMFAAWRLRNHIRHMTDSALPRQTGRVACKSSSSGVNTVPGEWRGRYSHTARADGRRRNLWGMEMQSSIETMAGSEIDDRGSWPTKQSKILDWLMNDVRDQRFIDNILVELCEKMRAIGVPVGRSTMHFRTLHPQWLGARILWRTGMKEGDIATFSYGVENTPQFLASPINEIFNGATEVRQNLEISHKDELTYPLYKEMHAEGLTDYIAWPIYHTLGKRHIVTFASDAPGGFTDAHITFLKDLLPALTMVTEIRLKNIMARTMLRTYVGPHASEKILAGATTRGSGTTVGAAILICDLRDFTSISDMWPRDDVIELLNGYFDAMVEPIEKHGGEILKFMGDGLLAIFPLSDPEACHNLLISISEAQAAVTALNEENRKNGREVLRYGVGVHVGDVMYGNIGSRTRLDFTVIGPAVNIASRLESLTKQVKRPVLLSKAFVDMAGCQRDMESLGSFPLKGLGEPVDVFAFTAKEKLLEDA</sequence>
<organism evidence="2 3">
    <name type="scientific">Rhizobium freirei PRF 81</name>
    <dbReference type="NCBI Taxonomy" id="363754"/>
    <lineage>
        <taxon>Bacteria</taxon>
        <taxon>Pseudomonadati</taxon>
        <taxon>Pseudomonadota</taxon>
        <taxon>Alphaproteobacteria</taxon>
        <taxon>Hyphomicrobiales</taxon>
        <taxon>Rhizobiaceae</taxon>
        <taxon>Rhizobium/Agrobacterium group</taxon>
        <taxon>Rhizobium</taxon>
    </lineage>
</organism>
<dbReference type="PANTHER" id="PTHR43081:SF11">
    <property type="entry name" value="BLR2264 PROTEIN"/>
    <property type="match status" value="1"/>
</dbReference>
<dbReference type="SMART" id="SM00044">
    <property type="entry name" value="CYCc"/>
    <property type="match status" value="1"/>
</dbReference>
<dbReference type="InterPro" id="IPR001054">
    <property type="entry name" value="A/G_cyclase"/>
</dbReference>
<dbReference type="CDD" id="cd07302">
    <property type="entry name" value="CHD"/>
    <property type="match status" value="1"/>
</dbReference>
<comment type="caution">
    <text evidence="2">The sequence shown here is derived from an EMBL/GenBank/DDBJ whole genome shotgun (WGS) entry which is preliminary data.</text>
</comment>
<dbReference type="PANTHER" id="PTHR43081">
    <property type="entry name" value="ADENYLATE CYCLASE, TERMINAL-DIFFERENTIATION SPECIFIC-RELATED"/>
    <property type="match status" value="1"/>
</dbReference>
<name>N6U684_9HYPH</name>
<dbReference type="InterPro" id="IPR050697">
    <property type="entry name" value="Adenylyl/Guanylyl_Cyclase_3/4"/>
</dbReference>
<dbReference type="Proteomes" id="UP000012429">
    <property type="component" value="Unassembled WGS sequence"/>
</dbReference>
<proteinExistence type="predicted"/>
<dbReference type="GO" id="GO:0006171">
    <property type="term" value="P:cAMP biosynthetic process"/>
    <property type="evidence" value="ECO:0007669"/>
    <property type="project" value="TreeGrafter"/>
</dbReference>
<dbReference type="Gene3D" id="3.30.70.1230">
    <property type="entry name" value="Nucleotide cyclase"/>
    <property type="match status" value="1"/>
</dbReference>
<evidence type="ECO:0000259" key="1">
    <source>
        <dbReference type="PROSITE" id="PS50125"/>
    </source>
</evidence>
<dbReference type="AlphaFoldDB" id="N6U684"/>
<dbReference type="GO" id="GO:0004016">
    <property type="term" value="F:adenylate cyclase activity"/>
    <property type="evidence" value="ECO:0007669"/>
    <property type="project" value="UniProtKB-ARBA"/>
</dbReference>
<feature type="domain" description="Guanylate cyclase" evidence="1">
    <location>
        <begin position="302"/>
        <end position="432"/>
    </location>
</feature>
<dbReference type="Pfam" id="PF00211">
    <property type="entry name" value="Guanylate_cyc"/>
    <property type="match status" value="1"/>
</dbReference>
<dbReference type="STRING" id="363754.RHSP_38886"/>
<evidence type="ECO:0000313" key="3">
    <source>
        <dbReference type="Proteomes" id="UP000012429"/>
    </source>
</evidence>
<dbReference type="PROSITE" id="PS50125">
    <property type="entry name" value="GUANYLATE_CYCLASE_2"/>
    <property type="match status" value="1"/>
</dbReference>
<protein>
    <submittedName>
        <fullName evidence="2">Adenylate cyclase</fullName>
    </submittedName>
</protein>
<evidence type="ECO:0000313" key="2">
    <source>
        <dbReference type="EMBL" id="ENN88104.1"/>
    </source>
</evidence>
<accession>N6U684</accession>
<dbReference type="SUPFAM" id="SSF55073">
    <property type="entry name" value="Nucleotide cyclase"/>
    <property type="match status" value="1"/>
</dbReference>
<dbReference type="PATRIC" id="fig|363754.4.peg.1891"/>
<dbReference type="GO" id="GO:0035556">
    <property type="term" value="P:intracellular signal transduction"/>
    <property type="evidence" value="ECO:0007669"/>
    <property type="project" value="InterPro"/>
</dbReference>
<reference evidence="2 3" key="1">
    <citation type="journal article" date="2012" name="BMC Genomics">
        <title>Genomic basis of broad host range and environmental adaptability of Rhizobium tropici CIAT 899 and Rhizobium sp. PRF 81 which are used in inoculants for common bean (Phaseolus vulgaris L.).</title>
        <authorList>
            <person name="Ormeno-Orrillo E."/>
            <person name="Menna P."/>
            <person name="Almeida L.G."/>
            <person name="Ollero F.J."/>
            <person name="Nicolas M.F."/>
            <person name="Pains Rodrigues E."/>
            <person name="Shigueyoshi Nakatani A."/>
            <person name="Silva Batista J.S."/>
            <person name="Oliveira Chueire L.M."/>
            <person name="Souza R.C."/>
            <person name="Ribeiro Vasconcelos A.T."/>
            <person name="Megias M."/>
            <person name="Hungria M."/>
            <person name="Martinez-Romero E."/>
        </authorList>
    </citation>
    <scope>NUCLEOTIDE SEQUENCE [LARGE SCALE GENOMIC DNA]</scope>
    <source>
        <strain evidence="2 3">PRF 81</strain>
    </source>
</reference>